<dbReference type="EMBL" id="BOOO01000013">
    <property type="protein sequence ID" value="GII28975.1"/>
    <property type="molecule type" value="Genomic_DNA"/>
</dbReference>
<dbReference type="InterPro" id="IPR046739">
    <property type="entry name" value="DUF6789"/>
</dbReference>
<dbReference type="Proteomes" id="UP000650628">
    <property type="component" value="Unassembled WGS sequence"/>
</dbReference>
<evidence type="ECO:0000256" key="1">
    <source>
        <dbReference type="SAM" id="Phobius"/>
    </source>
</evidence>
<proteinExistence type="predicted"/>
<keyword evidence="1" id="KW-1133">Transmembrane helix</keyword>
<accession>A0A8J3TKU9</accession>
<keyword evidence="1" id="KW-0472">Membrane</keyword>
<sequence>MTRNLVNGAVGGALATAVYSAVLMAGDRAGLLDQPPPKKIMRITLPGSRHRRKPGEGVLATIAHFAYGSGAGAVLGLLFRGQRIPLPVGAAYGLAVWYASFQHVAPRLGAYPPISRDSPGRQALLALGHVVYGTSLAISMNRLRTDRTPGARILPSERSEYEQSKFLTPPQPVS</sequence>
<feature type="transmembrane region" description="Helical" evidence="1">
    <location>
        <begin position="86"/>
        <end position="104"/>
    </location>
</feature>
<evidence type="ECO:0000313" key="3">
    <source>
        <dbReference type="Proteomes" id="UP000650628"/>
    </source>
</evidence>
<evidence type="ECO:0008006" key="4">
    <source>
        <dbReference type="Google" id="ProtNLM"/>
    </source>
</evidence>
<dbReference type="AlphaFoldDB" id="A0A8J3TKU9"/>
<organism evidence="2 3">
    <name type="scientific">Planotetraspora mira</name>
    <dbReference type="NCBI Taxonomy" id="58121"/>
    <lineage>
        <taxon>Bacteria</taxon>
        <taxon>Bacillati</taxon>
        <taxon>Actinomycetota</taxon>
        <taxon>Actinomycetes</taxon>
        <taxon>Streptosporangiales</taxon>
        <taxon>Streptosporangiaceae</taxon>
        <taxon>Planotetraspora</taxon>
    </lineage>
</organism>
<feature type="transmembrane region" description="Helical" evidence="1">
    <location>
        <begin position="58"/>
        <end position="79"/>
    </location>
</feature>
<comment type="caution">
    <text evidence="2">The sequence shown here is derived from an EMBL/GenBank/DDBJ whole genome shotgun (WGS) entry which is preliminary data.</text>
</comment>
<dbReference type="RefSeq" id="WP_203952980.1">
    <property type="nucleotide sequence ID" value="NZ_BOOO01000013.1"/>
</dbReference>
<feature type="transmembrane region" description="Helical" evidence="1">
    <location>
        <begin position="124"/>
        <end position="143"/>
    </location>
</feature>
<keyword evidence="1" id="KW-0812">Transmembrane</keyword>
<keyword evidence="3" id="KW-1185">Reference proteome</keyword>
<gene>
    <name evidence="2" type="ORF">Pmi06nite_24170</name>
</gene>
<protein>
    <recommendedName>
        <fullName evidence="4">DUF1440 domain-containing protein</fullName>
    </recommendedName>
</protein>
<name>A0A8J3TKU9_9ACTN</name>
<reference evidence="2 3" key="1">
    <citation type="submission" date="2021-01" db="EMBL/GenBank/DDBJ databases">
        <title>Whole genome shotgun sequence of Planotetraspora mira NBRC 15435.</title>
        <authorList>
            <person name="Komaki H."/>
            <person name="Tamura T."/>
        </authorList>
    </citation>
    <scope>NUCLEOTIDE SEQUENCE [LARGE SCALE GENOMIC DNA]</scope>
    <source>
        <strain evidence="2 3">NBRC 15435</strain>
    </source>
</reference>
<dbReference type="Pfam" id="PF20587">
    <property type="entry name" value="DUF6789"/>
    <property type="match status" value="1"/>
</dbReference>
<evidence type="ECO:0000313" key="2">
    <source>
        <dbReference type="EMBL" id="GII28975.1"/>
    </source>
</evidence>